<dbReference type="SUPFAM" id="SSF53335">
    <property type="entry name" value="S-adenosyl-L-methionine-dependent methyltransferases"/>
    <property type="match status" value="1"/>
</dbReference>
<feature type="compositionally biased region" description="Low complexity" evidence="7">
    <location>
        <begin position="1"/>
        <end position="20"/>
    </location>
</feature>
<dbReference type="InterPro" id="IPR003591">
    <property type="entry name" value="Leu-rich_rpt_typical-subtyp"/>
</dbReference>
<evidence type="ECO:0000256" key="3">
    <source>
        <dbReference type="ARBA" id="ARBA00022679"/>
    </source>
</evidence>
<dbReference type="GO" id="GO:0005634">
    <property type="term" value="C:nucleus"/>
    <property type="evidence" value="ECO:0007669"/>
    <property type="project" value="TreeGrafter"/>
</dbReference>
<dbReference type="InterPro" id="IPR029063">
    <property type="entry name" value="SAM-dependent_MTases_sf"/>
</dbReference>
<dbReference type="SMART" id="SM00369">
    <property type="entry name" value="LRR_TYP"/>
    <property type="match status" value="7"/>
</dbReference>
<dbReference type="InterPro" id="IPR025799">
    <property type="entry name" value="Arg_MeTrfase"/>
</dbReference>
<dbReference type="GO" id="GO:0006355">
    <property type="term" value="P:regulation of DNA-templated transcription"/>
    <property type="evidence" value="ECO:0007669"/>
    <property type="project" value="TreeGrafter"/>
</dbReference>
<dbReference type="GO" id="GO:0032259">
    <property type="term" value="P:methylation"/>
    <property type="evidence" value="ECO:0007669"/>
    <property type="project" value="UniProtKB-KW"/>
</dbReference>
<dbReference type="Gene3D" id="3.20.20.150">
    <property type="entry name" value="Divalent-metal-dependent TIM barrel enzymes"/>
    <property type="match status" value="1"/>
</dbReference>
<evidence type="ECO:0000256" key="1">
    <source>
        <dbReference type="ARBA" id="ARBA00022603"/>
    </source>
</evidence>
<evidence type="ECO:0000256" key="4">
    <source>
        <dbReference type="ARBA" id="ARBA00022691"/>
    </source>
</evidence>
<dbReference type="STRING" id="5353.A0A1Q3ES52"/>
<proteinExistence type="predicted"/>
<name>A0A1Q3ES52_LENED</name>
<gene>
    <name evidence="9" type="ORF">LENED_012236</name>
</gene>
<dbReference type="Pfam" id="PF14580">
    <property type="entry name" value="LRR_9"/>
    <property type="match status" value="1"/>
</dbReference>
<keyword evidence="5" id="KW-0677">Repeat</keyword>
<sequence length="1180" mass="129351">MAEETASSALTDSTSTALEAPGKSTRVALPVPELSSDEEEDAEEQYEGEEGDFLQDWPDDTEDLELVHSRISSLDELRLARFASHLKRLCLRQNHISVLDAEVFQNLTKLEELDLYDNKIKDPGHALDHLSNLSVLDLSFNLIRTIPDSLSRLTSLTTIYFVQNRISTITGLDYLTSLRSLELGGNRIRKIENLDALVNLEELWLGKNKITKLENMSNLRKLKILSIQSNRITVIEGLQELTNLEELYLSHNGVKRLEGLEKNINLRTLDVGNNFISAIENVSHLIRLEELWMNGNQIPDLRALELQLGHISTLETLYLEGNPCQKNDASGYRRKIMLALKQLKQIDATLDEAEHVTAIISEWLELDAEEDGIRYDAEIALQQELAYASYLNIHTAILPPPRNRDHISSYARIVRACLSSAPYMNLAIRLPVYDTSILEPVVPLSPSSSPSSFRSSSAPSTPRLVVSGSADSLNRLSTTSAPLEAHIDAAWETWDLIKSICDYNIRLALALDLTPPLPNSPGVLSKWAAEAVRYIFLPSSTFIANAKGYPVLPKPTQTFIRDSMTHRPNIIISGASSGLHKRGGEDAYSQYVKHLERTSSVVQAAEKVGTVENFAQGYQDYLQAPLQPLMDNLQSITYQTFEQDPVKYRSYEEAIHKALLEWPKQDKIIICVAGAGRGPLVARSLSAIERSKRGNVCLYAIEKNPNAFVTLQNRQRTEWHHRVHLLFGDMRLIEIPENVDILVSELLGSFGDNELSPECLDGAMRFLKPHGISIPSSYTAHLAPLSSSKLYNEARAIKEEKSLETPYVVMFQAVNLLSGEGPGPSGLCGPQVQECWEFEHPRKNPVLNPQGLPPTNSHNTRSAKLRFHIPHAGVLHGLAGYFEAILYGNIGLSIHPHRKDQVSKDMLSWFPLFFPFKEPLYLPSNSELQISIWRLTNGRQVWYEWHAESFLGSSPPTFPATSGGQPLPPILMASPTIGVPIVVDALSLRPFKTCTMNSFIIIVAVTFIAPSVLALTVNTPSSLTTCEPTLLSWSGGTAPYYLSILPGGETTSAALKTFDTTNATEYTWTVDIAADTEITVELKDSTGTIAYSDEVDITAGSDTSCVSTSVSASATAGSTSADSSATTTSGSSTTSANSASGSTSSSTSAASASSSSNAASSLPANFGTAGFLGLIGVVLM</sequence>
<comment type="caution">
    <text evidence="9">The sequence shown here is derived from an EMBL/GenBank/DDBJ whole genome shotgun (WGS) entry which is preliminary data.</text>
</comment>
<dbReference type="Pfam" id="PF05185">
    <property type="entry name" value="PRMT5"/>
    <property type="match status" value="1"/>
</dbReference>
<keyword evidence="1 6" id="KW-0489">Methyltransferase</keyword>
<reference evidence="9 10" key="2">
    <citation type="submission" date="2017-02" db="EMBL/GenBank/DDBJ databases">
        <title>A genome survey and senescence transcriptome analysis in Lentinula edodes.</title>
        <authorList>
            <person name="Sakamoto Y."/>
            <person name="Nakade K."/>
            <person name="Sato S."/>
            <person name="Yoshida Y."/>
            <person name="Miyazaki K."/>
            <person name="Natsume S."/>
            <person name="Konno N."/>
        </authorList>
    </citation>
    <scope>NUCLEOTIDE SEQUENCE [LARGE SCALE GENOMIC DNA]</scope>
    <source>
        <strain evidence="9 10">NBRC 111202</strain>
    </source>
</reference>
<evidence type="ECO:0000256" key="2">
    <source>
        <dbReference type="ARBA" id="ARBA00022614"/>
    </source>
</evidence>
<dbReference type="InterPro" id="IPR035247">
    <property type="entry name" value="PRMT5_TIM"/>
</dbReference>
<dbReference type="Proteomes" id="UP000188533">
    <property type="component" value="Unassembled WGS sequence"/>
</dbReference>
<dbReference type="SMART" id="SM00446">
    <property type="entry name" value="LRRcap"/>
    <property type="match status" value="1"/>
</dbReference>
<evidence type="ECO:0000313" key="10">
    <source>
        <dbReference type="Proteomes" id="UP000188533"/>
    </source>
</evidence>
<evidence type="ECO:0000313" key="9">
    <source>
        <dbReference type="EMBL" id="GAW10013.1"/>
    </source>
</evidence>
<dbReference type="GO" id="GO:0016274">
    <property type="term" value="F:protein-arginine N-methyltransferase activity"/>
    <property type="evidence" value="ECO:0007669"/>
    <property type="project" value="InterPro"/>
</dbReference>
<dbReference type="Pfam" id="PF17286">
    <property type="entry name" value="PRMT5_C"/>
    <property type="match status" value="1"/>
</dbReference>
<feature type="compositionally biased region" description="Acidic residues" evidence="7">
    <location>
        <begin position="35"/>
        <end position="57"/>
    </location>
</feature>
<dbReference type="SMART" id="SM00365">
    <property type="entry name" value="LRR_SD22"/>
    <property type="match status" value="8"/>
</dbReference>
<evidence type="ECO:0000256" key="7">
    <source>
        <dbReference type="SAM" id="MobiDB-lite"/>
    </source>
</evidence>
<feature type="compositionally biased region" description="Low complexity" evidence="7">
    <location>
        <begin position="444"/>
        <end position="462"/>
    </location>
</feature>
<organism evidence="9 10">
    <name type="scientific">Lentinula edodes</name>
    <name type="common">Shiitake mushroom</name>
    <name type="synonym">Lentinus edodes</name>
    <dbReference type="NCBI Taxonomy" id="5353"/>
    <lineage>
        <taxon>Eukaryota</taxon>
        <taxon>Fungi</taxon>
        <taxon>Dikarya</taxon>
        <taxon>Basidiomycota</taxon>
        <taxon>Agaricomycotina</taxon>
        <taxon>Agaricomycetes</taxon>
        <taxon>Agaricomycetidae</taxon>
        <taxon>Agaricales</taxon>
        <taxon>Marasmiineae</taxon>
        <taxon>Omphalotaceae</taxon>
        <taxon>Lentinula</taxon>
    </lineage>
</organism>
<dbReference type="EMBL" id="BDGU01001499">
    <property type="protein sequence ID" value="GAW10013.1"/>
    <property type="molecule type" value="Genomic_DNA"/>
</dbReference>
<evidence type="ECO:0000259" key="8">
    <source>
        <dbReference type="SMART" id="SM00446"/>
    </source>
</evidence>
<keyword evidence="10" id="KW-1185">Reference proteome</keyword>
<accession>A0A1Q3ES52</accession>
<feature type="domain" description="U2A'/phosphoprotein 32 family A C-terminal" evidence="8">
    <location>
        <begin position="329"/>
        <end position="347"/>
    </location>
</feature>
<dbReference type="GO" id="GO:0005829">
    <property type="term" value="C:cytosol"/>
    <property type="evidence" value="ECO:0007669"/>
    <property type="project" value="TreeGrafter"/>
</dbReference>
<dbReference type="InterPro" id="IPR001611">
    <property type="entry name" value="Leu-rich_rpt"/>
</dbReference>
<protein>
    <submittedName>
        <fullName evidence="9">PRMT5-domain-containing protein</fullName>
    </submittedName>
</protein>
<dbReference type="PROSITE" id="PS51678">
    <property type="entry name" value="SAM_MT_PRMT"/>
    <property type="match status" value="1"/>
</dbReference>
<evidence type="ECO:0000256" key="6">
    <source>
        <dbReference type="PROSITE-ProRule" id="PRU01015"/>
    </source>
</evidence>
<dbReference type="PANTHER" id="PTHR10738">
    <property type="entry name" value="PROTEIN ARGININE N-METHYLTRANSFERASE 5"/>
    <property type="match status" value="1"/>
</dbReference>
<dbReference type="FunFam" id="3.80.10.10:FF:000312">
    <property type="entry name" value="Protein phosphatases pp1 regulatory subunit, putative"/>
    <property type="match status" value="1"/>
</dbReference>
<dbReference type="AlphaFoldDB" id="A0A1Q3ES52"/>
<reference evidence="9 10" key="1">
    <citation type="submission" date="2016-08" db="EMBL/GenBank/DDBJ databases">
        <authorList>
            <consortium name="Lentinula edodes genome sequencing consortium"/>
            <person name="Sakamoto Y."/>
            <person name="Nakade K."/>
            <person name="Sato S."/>
            <person name="Yoshida Y."/>
            <person name="Miyazaki K."/>
            <person name="Natsume S."/>
            <person name="Konno N."/>
        </authorList>
    </citation>
    <scope>NUCLEOTIDE SEQUENCE [LARGE SCALE GENOMIC DNA]</scope>
    <source>
        <strain evidence="9 10">NBRC 111202</strain>
    </source>
</reference>
<dbReference type="InterPro" id="IPR035075">
    <property type="entry name" value="PRMT5"/>
</dbReference>
<keyword evidence="3 6" id="KW-0808">Transferase</keyword>
<dbReference type="SUPFAM" id="SSF52058">
    <property type="entry name" value="L domain-like"/>
    <property type="match status" value="1"/>
</dbReference>
<dbReference type="Gene3D" id="3.40.50.150">
    <property type="entry name" value="Vaccinia Virus protein VP39"/>
    <property type="match status" value="1"/>
</dbReference>
<evidence type="ECO:0000256" key="5">
    <source>
        <dbReference type="ARBA" id="ARBA00022737"/>
    </source>
</evidence>
<feature type="region of interest" description="Disordered" evidence="7">
    <location>
        <begin position="443"/>
        <end position="463"/>
    </location>
</feature>
<dbReference type="PROSITE" id="PS51450">
    <property type="entry name" value="LRR"/>
    <property type="match status" value="8"/>
</dbReference>
<dbReference type="Gene3D" id="2.70.160.11">
    <property type="entry name" value="Hnrnp arginine n-methyltransferase1"/>
    <property type="match status" value="1"/>
</dbReference>
<dbReference type="PANTHER" id="PTHR10738:SF0">
    <property type="entry name" value="PROTEIN ARGININE N-METHYLTRANSFERASE 5"/>
    <property type="match status" value="1"/>
</dbReference>
<feature type="region of interest" description="Disordered" evidence="7">
    <location>
        <begin position="1115"/>
        <end position="1154"/>
    </location>
</feature>
<keyword evidence="4 6" id="KW-0949">S-adenosyl-L-methionine</keyword>
<keyword evidence="2" id="KW-0433">Leucine-rich repeat</keyword>
<dbReference type="InterPro" id="IPR035248">
    <property type="entry name" value="PRMT5_C"/>
</dbReference>
<dbReference type="InterPro" id="IPR032675">
    <property type="entry name" value="LRR_dom_sf"/>
</dbReference>
<dbReference type="Pfam" id="PF17285">
    <property type="entry name" value="PRMT5_TIM"/>
    <property type="match status" value="1"/>
</dbReference>
<dbReference type="InterPro" id="IPR003603">
    <property type="entry name" value="U2A'_phosphoprotein32A_C"/>
</dbReference>
<feature type="region of interest" description="Disordered" evidence="7">
    <location>
        <begin position="1"/>
        <end position="57"/>
    </location>
</feature>
<dbReference type="Gene3D" id="3.80.10.10">
    <property type="entry name" value="Ribonuclease Inhibitor"/>
    <property type="match status" value="2"/>
</dbReference>
<dbReference type="Pfam" id="PF13855">
    <property type="entry name" value="LRR_8"/>
    <property type="match status" value="1"/>
</dbReference>